<dbReference type="GO" id="GO:0006493">
    <property type="term" value="P:protein O-linked glycosylation"/>
    <property type="evidence" value="ECO:0007669"/>
    <property type="project" value="TreeGrafter"/>
</dbReference>
<dbReference type="Pfam" id="PF13432">
    <property type="entry name" value="TPR_16"/>
    <property type="match status" value="1"/>
</dbReference>
<gene>
    <name evidence="5" type="ORF">MD483_12135</name>
</gene>
<dbReference type="InterPro" id="IPR011990">
    <property type="entry name" value="TPR-like_helical_dom_sf"/>
</dbReference>
<evidence type="ECO:0000256" key="2">
    <source>
        <dbReference type="ARBA" id="ARBA00022803"/>
    </source>
</evidence>
<dbReference type="SUPFAM" id="SSF48452">
    <property type="entry name" value="TPR-like"/>
    <property type="match status" value="1"/>
</dbReference>
<evidence type="ECO:0000256" key="3">
    <source>
        <dbReference type="PROSITE-ProRule" id="PRU00339"/>
    </source>
</evidence>
<evidence type="ECO:0000313" key="6">
    <source>
        <dbReference type="Proteomes" id="UP001155586"/>
    </source>
</evidence>
<dbReference type="PANTHER" id="PTHR44998:SF1">
    <property type="entry name" value="UDP-N-ACETYLGLUCOSAMINE--PEPTIDE N-ACETYLGLUCOSAMINYLTRANSFERASE 110 KDA SUBUNIT"/>
    <property type="match status" value="1"/>
</dbReference>
<dbReference type="PROSITE" id="PS51257">
    <property type="entry name" value="PROKAR_LIPOPROTEIN"/>
    <property type="match status" value="1"/>
</dbReference>
<sequence>MNGFRRILTSTLFMLLVACAAQEEEQSAFDSPLYDGRPVDTLTSEAPPLNEKEAIMRGDIALANRNLDLALYEYIRSLSFPEAQYQDKSLYNIGRIHQSRGSLALAEKAYLLAIEENPNNVKVLEQLGSIYSKSGDVDQGYSYFLRALNADQVRLKSSNTLKQDDLVKAEDVDSLKVDGASPATAYMGLGVLTDIKAHHDLAQSFYNKALKINPKSVKGQMNLGYSYYMTGDYDNALRYTMSSLEIDPNNEKAQNNLALIYLGKGEIKRAINVFMRQMDAAEALNNVGYFLILQGKPDKAIPYLQQAIDKKPSYYKVANENLERALAEVRAKSVQEQDLEEKPTKITQ</sequence>
<feature type="chain" id="PRO_5040790260" evidence="4">
    <location>
        <begin position="24"/>
        <end position="348"/>
    </location>
</feature>
<keyword evidence="1" id="KW-0677">Repeat</keyword>
<protein>
    <submittedName>
        <fullName evidence="5">Tetratricopeptide repeat protein</fullName>
    </submittedName>
</protein>
<dbReference type="RefSeq" id="WP_265687956.1">
    <property type="nucleotide sequence ID" value="NZ_JAKRRX010000063.1"/>
</dbReference>
<name>A0A9X3HS72_9VIBR</name>
<dbReference type="EMBL" id="JAKRRX010000063">
    <property type="protein sequence ID" value="MCW8334569.1"/>
    <property type="molecule type" value="Genomic_DNA"/>
</dbReference>
<reference evidence="5" key="1">
    <citation type="submission" date="2022-02" db="EMBL/GenBank/DDBJ databases">
        <title>Vibrio sp. nov., a new bacterium isolated from Bohai sea, China.</title>
        <authorList>
            <person name="Yuan Y."/>
        </authorList>
    </citation>
    <scope>NUCLEOTIDE SEQUENCE</scope>
    <source>
        <strain evidence="5">DBSS07</strain>
    </source>
</reference>
<feature type="repeat" description="TPR" evidence="3">
    <location>
        <begin position="87"/>
        <end position="120"/>
    </location>
</feature>
<feature type="repeat" description="TPR" evidence="3">
    <location>
        <begin position="281"/>
        <end position="314"/>
    </location>
</feature>
<dbReference type="Pfam" id="PF07719">
    <property type="entry name" value="TPR_2"/>
    <property type="match status" value="1"/>
</dbReference>
<dbReference type="PROSITE" id="PS50293">
    <property type="entry name" value="TPR_REGION"/>
    <property type="match status" value="1"/>
</dbReference>
<evidence type="ECO:0000256" key="1">
    <source>
        <dbReference type="ARBA" id="ARBA00022737"/>
    </source>
</evidence>
<feature type="repeat" description="TPR" evidence="3">
    <location>
        <begin position="217"/>
        <end position="250"/>
    </location>
</feature>
<comment type="caution">
    <text evidence="5">The sequence shown here is derived from an EMBL/GenBank/DDBJ whole genome shotgun (WGS) entry which is preliminary data.</text>
</comment>
<dbReference type="GO" id="GO:0016757">
    <property type="term" value="F:glycosyltransferase activity"/>
    <property type="evidence" value="ECO:0007669"/>
    <property type="project" value="TreeGrafter"/>
</dbReference>
<accession>A0A9X3HS72</accession>
<dbReference type="PROSITE" id="PS50005">
    <property type="entry name" value="TPR"/>
    <property type="match status" value="5"/>
</dbReference>
<feature type="repeat" description="TPR" evidence="3">
    <location>
        <begin position="183"/>
        <end position="216"/>
    </location>
</feature>
<keyword evidence="6" id="KW-1185">Reference proteome</keyword>
<dbReference type="InterPro" id="IPR019734">
    <property type="entry name" value="TPR_rpt"/>
</dbReference>
<dbReference type="Pfam" id="PF13431">
    <property type="entry name" value="TPR_17"/>
    <property type="match status" value="1"/>
</dbReference>
<evidence type="ECO:0000256" key="4">
    <source>
        <dbReference type="SAM" id="SignalP"/>
    </source>
</evidence>
<evidence type="ECO:0000313" key="5">
    <source>
        <dbReference type="EMBL" id="MCW8334569.1"/>
    </source>
</evidence>
<keyword evidence="2 3" id="KW-0802">TPR repeat</keyword>
<feature type="signal peptide" evidence="4">
    <location>
        <begin position="1"/>
        <end position="23"/>
    </location>
</feature>
<feature type="repeat" description="TPR" evidence="3">
    <location>
        <begin position="121"/>
        <end position="154"/>
    </location>
</feature>
<dbReference type="AlphaFoldDB" id="A0A9X3HS72"/>
<dbReference type="Proteomes" id="UP001155586">
    <property type="component" value="Unassembled WGS sequence"/>
</dbReference>
<dbReference type="Gene3D" id="1.25.40.10">
    <property type="entry name" value="Tetratricopeptide repeat domain"/>
    <property type="match status" value="3"/>
</dbReference>
<dbReference type="SMART" id="SM00028">
    <property type="entry name" value="TPR"/>
    <property type="match status" value="5"/>
</dbReference>
<keyword evidence="4" id="KW-0732">Signal</keyword>
<dbReference type="PANTHER" id="PTHR44998">
    <property type="match status" value="1"/>
</dbReference>
<organism evidence="5 6">
    <name type="scientific">Vibrio paucivorans</name>
    <dbReference type="NCBI Taxonomy" id="2829489"/>
    <lineage>
        <taxon>Bacteria</taxon>
        <taxon>Pseudomonadati</taxon>
        <taxon>Pseudomonadota</taxon>
        <taxon>Gammaproteobacteria</taxon>
        <taxon>Vibrionales</taxon>
        <taxon>Vibrionaceae</taxon>
        <taxon>Vibrio</taxon>
    </lineage>
</organism>
<proteinExistence type="predicted"/>
<dbReference type="Pfam" id="PF13181">
    <property type="entry name" value="TPR_8"/>
    <property type="match status" value="1"/>
</dbReference>
<dbReference type="InterPro" id="IPR013105">
    <property type="entry name" value="TPR_2"/>
</dbReference>